<feature type="region of interest" description="Disordered" evidence="1">
    <location>
        <begin position="1"/>
        <end position="21"/>
    </location>
</feature>
<name>A0A1H1RFS6_9CORY</name>
<accession>A0A1H1RFS6</accession>
<reference evidence="2 3" key="1">
    <citation type="submission" date="2016-10" db="EMBL/GenBank/DDBJ databases">
        <authorList>
            <person name="de Groot N.N."/>
        </authorList>
    </citation>
    <scope>NUCLEOTIDE SEQUENCE [LARGE SCALE GENOMIC DNA]</scope>
    <source>
        <strain evidence="2 3">DSM 45434</strain>
    </source>
</reference>
<dbReference type="Proteomes" id="UP000182237">
    <property type="component" value="Chromosome I"/>
</dbReference>
<keyword evidence="3" id="KW-1185">Reference proteome</keyword>
<protein>
    <submittedName>
        <fullName evidence="2">Uncharacterized protein</fullName>
    </submittedName>
</protein>
<evidence type="ECO:0000313" key="3">
    <source>
        <dbReference type="Proteomes" id="UP000182237"/>
    </source>
</evidence>
<gene>
    <name evidence="2" type="ORF">SAMN04488539_1487</name>
</gene>
<organism evidence="2 3">
    <name type="scientific">Corynebacterium timonense</name>
    <dbReference type="NCBI Taxonomy" id="441500"/>
    <lineage>
        <taxon>Bacteria</taxon>
        <taxon>Bacillati</taxon>
        <taxon>Actinomycetota</taxon>
        <taxon>Actinomycetes</taxon>
        <taxon>Mycobacteriales</taxon>
        <taxon>Corynebacteriaceae</taxon>
        <taxon>Corynebacterium</taxon>
    </lineage>
</organism>
<evidence type="ECO:0000256" key="1">
    <source>
        <dbReference type="SAM" id="MobiDB-lite"/>
    </source>
</evidence>
<proteinExistence type="predicted"/>
<sequence>MFNCGGAPTRGVRTPRQPFIPGRHMYVSDTAKLRTADDHPMTQLCNAYSNA</sequence>
<dbReference type="EMBL" id="LT629765">
    <property type="protein sequence ID" value="SDS34611.1"/>
    <property type="molecule type" value="Genomic_DNA"/>
</dbReference>
<evidence type="ECO:0000313" key="2">
    <source>
        <dbReference type="EMBL" id="SDS34611.1"/>
    </source>
</evidence>
<dbReference type="AlphaFoldDB" id="A0A1H1RFS6"/>